<gene>
    <name evidence="1" type="ORF">EGD98_18975</name>
</gene>
<evidence type="ECO:0000313" key="1">
    <source>
        <dbReference type="EMBL" id="MBX0305729.1"/>
    </source>
</evidence>
<keyword evidence="2" id="KW-1185">Reference proteome</keyword>
<evidence type="ECO:0000313" key="2">
    <source>
        <dbReference type="Proteomes" id="UP000783863"/>
    </source>
</evidence>
<proteinExistence type="predicted"/>
<name>A0A8J8CB09_9EURY</name>
<dbReference type="Proteomes" id="UP000783863">
    <property type="component" value="Unassembled WGS sequence"/>
</dbReference>
<reference evidence="1" key="1">
    <citation type="submission" date="2021-06" db="EMBL/GenBank/DDBJ databases">
        <title>Halomicroarcula sp. F24A a new haloarchaeum isolated from saline soil.</title>
        <authorList>
            <person name="Duran-Viseras A."/>
            <person name="Sanchez-Porro C."/>
            <person name="Ventosa A."/>
        </authorList>
    </citation>
    <scope>NUCLEOTIDE SEQUENCE</scope>
    <source>
        <strain evidence="1">F24A</strain>
    </source>
</reference>
<sequence length="84" mass="9676">MDGTDIVAYEDVNELPEDAADRIKQILDKHPLEQYPEGAYIGSLAPPGFESRHIREPETIISEPYPYGIELLEFPPEEDKLYNW</sequence>
<comment type="caution">
    <text evidence="1">The sequence shown here is derived from an EMBL/GenBank/DDBJ whole genome shotgun (WGS) entry which is preliminary data.</text>
</comment>
<dbReference type="AlphaFoldDB" id="A0A8J8CB09"/>
<dbReference type="EMBL" id="RKLQ01000005">
    <property type="protein sequence ID" value="MBX0305729.1"/>
    <property type="molecule type" value="Genomic_DNA"/>
</dbReference>
<organism evidence="1 2">
    <name type="scientific">Haloarcula salinisoli</name>
    <dbReference type="NCBI Taxonomy" id="2487746"/>
    <lineage>
        <taxon>Archaea</taxon>
        <taxon>Methanobacteriati</taxon>
        <taxon>Methanobacteriota</taxon>
        <taxon>Stenosarchaea group</taxon>
        <taxon>Halobacteria</taxon>
        <taxon>Halobacteriales</taxon>
        <taxon>Haloarculaceae</taxon>
        <taxon>Haloarcula</taxon>
    </lineage>
</organism>
<accession>A0A8J8CB09</accession>
<protein>
    <submittedName>
        <fullName evidence="1">Uncharacterized protein</fullName>
    </submittedName>
</protein>
<dbReference type="RefSeq" id="WP_220589922.1">
    <property type="nucleotide sequence ID" value="NZ_RKLQ01000005.1"/>
</dbReference>